<dbReference type="HOGENOM" id="CLU_2704547_0_0_1"/>
<evidence type="ECO:0000313" key="2">
    <source>
        <dbReference type="Proteomes" id="UP000008177"/>
    </source>
</evidence>
<sequence>MRDIVNLLLYLLYRRRSTTTQESTLLLDARLREGSSGLSEKLESTLLQKDHYSSATKKSVHLHFFKPHLNPKG</sequence>
<dbReference type="InParanoid" id="G2YM63"/>
<dbReference type="Proteomes" id="UP000008177">
    <property type="component" value="Unplaced contigs"/>
</dbReference>
<reference evidence="2" key="1">
    <citation type="journal article" date="2011" name="PLoS Genet.">
        <title>Genomic analysis of the necrotrophic fungal pathogens Sclerotinia sclerotiorum and Botrytis cinerea.</title>
        <authorList>
            <person name="Amselem J."/>
            <person name="Cuomo C.A."/>
            <person name="van Kan J.A."/>
            <person name="Viaud M."/>
            <person name="Benito E.P."/>
            <person name="Couloux A."/>
            <person name="Coutinho P.M."/>
            <person name="de Vries R.P."/>
            <person name="Dyer P.S."/>
            <person name="Fillinger S."/>
            <person name="Fournier E."/>
            <person name="Gout L."/>
            <person name="Hahn M."/>
            <person name="Kohn L."/>
            <person name="Lapalu N."/>
            <person name="Plummer K.M."/>
            <person name="Pradier J.M."/>
            <person name="Quevillon E."/>
            <person name="Sharon A."/>
            <person name="Simon A."/>
            <person name="ten Have A."/>
            <person name="Tudzynski B."/>
            <person name="Tudzynski P."/>
            <person name="Wincker P."/>
            <person name="Andrew M."/>
            <person name="Anthouard V."/>
            <person name="Beever R.E."/>
            <person name="Beffa R."/>
            <person name="Benoit I."/>
            <person name="Bouzid O."/>
            <person name="Brault B."/>
            <person name="Chen Z."/>
            <person name="Choquer M."/>
            <person name="Collemare J."/>
            <person name="Cotton P."/>
            <person name="Danchin E.G."/>
            <person name="Da Silva C."/>
            <person name="Gautier A."/>
            <person name="Giraud C."/>
            <person name="Giraud T."/>
            <person name="Gonzalez C."/>
            <person name="Grossetete S."/>
            <person name="Guldener U."/>
            <person name="Henrissat B."/>
            <person name="Howlett B.J."/>
            <person name="Kodira C."/>
            <person name="Kretschmer M."/>
            <person name="Lappartient A."/>
            <person name="Leroch M."/>
            <person name="Levis C."/>
            <person name="Mauceli E."/>
            <person name="Neuveglise C."/>
            <person name="Oeser B."/>
            <person name="Pearson M."/>
            <person name="Poulain J."/>
            <person name="Poussereau N."/>
            <person name="Quesneville H."/>
            <person name="Rascle C."/>
            <person name="Schumacher J."/>
            <person name="Segurens B."/>
            <person name="Sexton A."/>
            <person name="Silva E."/>
            <person name="Sirven C."/>
            <person name="Soanes D.M."/>
            <person name="Talbot N.J."/>
            <person name="Templeton M."/>
            <person name="Yandava C."/>
            <person name="Yarden O."/>
            <person name="Zeng Q."/>
            <person name="Rollins J.A."/>
            <person name="Lebrun M.H."/>
            <person name="Dickman M."/>
        </authorList>
    </citation>
    <scope>NUCLEOTIDE SEQUENCE [LARGE SCALE GENOMIC DNA]</scope>
    <source>
        <strain evidence="2">T4</strain>
    </source>
</reference>
<evidence type="ECO:0000313" key="1">
    <source>
        <dbReference type="EMBL" id="CCD52711.1"/>
    </source>
</evidence>
<dbReference type="EMBL" id="FQ790344">
    <property type="protein sequence ID" value="CCD52711.1"/>
    <property type="molecule type" value="Genomic_DNA"/>
</dbReference>
<accession>G2YM63</accession>
<protein>
    <submittedName>
        <fullName evidence="1">Uncharacterized protein</fullName>
    </submittedName>
</protein>
<gene>
    <name evidence="1" type="ORF">BofuT4_uP001580.1</name>
</gene>
<dbReference type="AlphaFoldDB" id="G2YM63"/>
<proteinExistence type="predicted"/>
<organism evidence="1 2">
    <name type="scientific">Botryotinia fuckeliana (strain T4)</name>
    <name type="common">Noble rot fungus</name>
    <name type="synonym">Botrytis cinerea</name>
    <dbReference type="NCBI Taxonomy" id="999810"/>
    <lineage>
        <taxon>Eukaryota</taxon>
        <taxon>Fungi</taxon>
        <taxon>Dikarya</taxon>
        <taxon>Ascomycota</taxon>
        <taxon>Pezizomycotina</taxon>
        <taxon>Leotiomycetes</taxon>
        <taxon>Helotiales</taxon>
        <taxon>Sclerotiniaceae</taxon>
        <taxon>Botrytis</taxon>
    </lineage>
</organism>
<name>G2YM63_BOTF4</name>